<protein>
    <submittedName>
        <fullName evidence="3">PYEATS domain-containing protein</fullName>
    </submittedName>
</protein>
<gene>
    <name evidence="3" type="ORF">WJU22_23690</name>
</gene>
<feature type="domain" description="Prokaryotic YEATS" evidence="2">
    <location>
        <begin position="1426"/>
        <end position="1493"/>
    </location>
</feature>
<dbReference type="InterPro" id="IPR046888">
    <property type="entry name" value="pYEATS"/>
</dbReference>
<evidence type="ECO:0000313" key="4">
    <source>
        <dbReference type="Proteomes" id="UP001449657"/>
    </source>
</evidence>
<dbReference type="Pfam" id="PF00656">
    <property type="entry name" value="Peptidase_C14"/>
    <property type="match status" value="1"/>
</dbReference>
<feature type="domain" description="Peptidase C14 caspase" evidence="1">
    <location>
        <begin position="260"/>
        <end position="486"/>
    </location>
</feature>
<keyword evidence="4" id="KW-1185">Reference proteome</keyword>
<reference evidence="3 4" key="1">
    <citation type="submission" date="2024-03" db="EMBL/GenBank/DDBJ databases">
        <title>Chitinophaga caseinilytica sp. nov., a casein hydrolysing bacterium isolated from forest soil.</title>
        <authorList>
            <person name="Lee D.S."/>
            <person name="Han D.M."/>
            <person name="Baek J.H."/>
            <person name="Choi D.G."/>
            <person name="Jeon J.H."/>
            <person name="Jeon C.O."/>
        </authorList>
    </citation>
    <scope>NUCLEOTIDE SEQUENCE [LARGE SCALE GENOMIC DNA]</scope>
    <source>
        <strain evidence="3 4">KACC 19118</strain>
    </source>
</reference>
<evidence type="ECO:0000259" key="2">
    <source>
        <dbReference type="Pfam" id="PF20305"/>
    </source>
</evidence>
<dbReference type="InterPro" id="IPR011600">
    <property type="entry name" value="Pept_C14_caspase"/>
</dbReference>
<organism evidence="3 4">
    <name type="scientific">Chitinophaga caseinilytica</name>
    <dbReference type="NCBI Taxonomy" id="2267521"/>
    <lineage>
        <taxon>Bacteria</taxon>
        <taxon>Pseudomonadati</taxon>
        <taxon>Bacteroidota</taxon>
        <taxon>Chitinophagia</taxon>
        <taxon>Chitinophagales</taxon>
        <taxon>Chitinophagaceae</taxon>
        <taxon>Chitinophaga</taxon>
    </lineage>
</organism>
<name>A0ABZ2Z5W7_9BACT</name>
<dbReference type="Gene3D" id="3.40.50.1460">
    <property type="match status" value="2"/>
</dbReference>
<dbReference type="Pfam" id="PF20305">
    <property type="entry name" value="pYEATS"/>
    <property type="match status" value="2"/>
</dbReference>
<dbReference type="EMBL" id="CP150096">
    <property type="protein sequence ID" value="WZN45904.1"/>
    <property type="molecule type" value="Genomic_DNA"/>
</dbReference>
<accession>A0ABZ2Z5W7</accession>
<dbReference type="Proteomes" id="UP001449657">
    <property type="component" value="Chromosome"/>
</dbReference>
<sequence>MEQFYGNYTYGHFLLAGYAAVPALLTPDLLYKLWQNFNTYQWSARSVTIHRIAVADLLLSPLCREIGYELYEMHPDIRLAFLQWLKAETATEAKRARQFAPIETLSAFLNEYYIQPNPIGNIWGDQYLELQQMDVLSYTQPARVAGLLKSRIREAARSGSETSLLRAIDFFTKTHKRLELILPDSERDALQLYEQQSRWLEAGRALVQQNMERFTSLLDNREGLEDWLSAEQEEGAIAVKVEREVAQQLKDTGPQPMLKALIVSGETEDKSDRTRNDAALLEDCLRDILPASQLQVTSLPAGEGDKQKVLTALNQLAESAAADDQVLIYFSCHCRRSYLDDDMELVFDPANRKSFMSHAGNGLNEVEMRVVLSDFRSREVILVLEAPYSGSPSWMNSNDKDSCAVITSCAIDQEPYKNEQTQIDDKSYSYFTYELVRQLKRKQGEGSIRWLFNQVVKGLEAMPQVRKQYGDAKWDIRRKHAPQIFASQRMLDASLIPGSRQTVGLQSGLQKAGFYHKGVDGMMDGELERAILRFRRVFLNGREAGNSEVLEKLESFNNNTFNNTLRGAVFLLVFSDPHKSLKEMEREKVAVMETLNDLTEKAGIELLILDDPDITQLSRTLDSEIYRGRIELFYYSGQDEEGDMVLADGTLRTANFLALLEFQRDLQVLILNTCRASHLAAWAAQMTGALALGGEGVIRDDYGATFAIDFFRRLAEGRSPDEYAEFRRGWFADSNGSKSEGLLRAYQVPWANHEYRWFRGKPDEKIEMKAAPPAPKILAVCWGISALPLRGRTRMSYPANNVGVFADWLKNYSEVLDMDLDISIDPAATRAEAIKAMQPFEHANDGDTCILFYSGICLKTGYGTASLYDVMFSDDTHSGLAAAGYENSLWGWLNRYLGNRKVNLTIIIDAHANPGFGFEAQGRMGLPDDSPVNLVMLEKEVRPSDEVLTRNDFFTSLMDSLRENATDLTYAQLLQRLKLKTAEMGDAIKINLTGNRKDCSDYVLFTSNPKTEKDYEISFNQKQESWIVNAGSNLGIRPSLNFMRTIFRTDAGQEMFVTNVEPGFSFVQGEGSLAREERYPAALIQNALPKVKLAFDMDKESMMYQRLIDAIHRHEIYYIDIVENERDAKYLVRTMEARYYLVRNDLSVEQQPVFDYQISTYEFIKQLEYIAQWTAMLELDNTQSTIERDWVEVKLETFVDGEYKDYTSDKHPSGVLVDPESLVLNYVNGHQPAFRCSLVSTIDGSGRELYVNALYLSSEFGIHGFLGNGESRLLSGETNTLSMDMGRRVSDVISVIIPSELKSRNVRSLYDYIKIFISQVPITLNSLEQDALEYNKETTRGIREVKAEKRQTVRLPGRDWTSITIPINVRLEEAPESFQERVQKLYKERRITVEDDLQKNRWGGKSTNNGWVLTANVEKKLAPGLYNVRIFVDSVEGTKSAKEIAIFLHDSFNDEIWYEKLEENRAETRVTAYEAFTVGAFISDGTMLELDLNDVQGLPSGFYYRDVTNKFMYSVLELYKDRPVHVPDDLQKGRWGGENIVNNKQLTATVKDPLIPLSGYYKVKLKITSTTDEPLTGDVAFFLHNSFTKEIRFRRAVNGEAQVSISAYEAFVVGAITEDGTMLELDLNKISGAPKGFYYQDDDGPAKK</sequence>
<evidence type="ECO:0000259" key="1">
    <source>
        <dbReference type="Pfam" id="PF00656"/>
    </source>
</evidence>
<proteinExistence type="predicted"/>
<feature type="domain" description="Prokaryotic YEATS" evidence="2">
    <location>
        <begin position="1561"/>
        <end position="1628"/>
    </location>
</feature>
<dbReference type="RefSeq" id="WP_341840645.1">
    <property type="nucleotide sequence ID" value="NZ_CP149792.1"/>
</dbReference>
<evidence type="ECO:0000313" key="3">
    <source>
        <dbReference type="EMBL" id="WZN45904.1"/>
    </source>
</evidence>